<dbReference type="EMBL" id="CP017556">
    <property type="protein sequence ID" value="AOW04216.1"/>
    <property type="molecule type" value="Genomic_DNA"/>
</dbReference>
<evidence type="ECO:0000313" key="3">
    <source>
        <dbReference type="Proteomes" id="UP000182444"/>
    </source>
</evidence>
<dbReference type="Proteomes" id="UP000182444">
    <property type="component" value="Chromosome 1D"/>
</dbReference>
<feature type="signal peptide" evidence="1">
    <location>
        <begin position="1"/>
        <end position="20"/>
    </location>
</feature>
<evidence type="ECO:0000313" key="2">
    <source>
        <dbReference type="EMBL" id="AOW04216.1"/>
    </source>
</evidence>
<accession>A0A1D8NF14</accession>
<gene>
    <name evidence="2" type="ORF">YALI1_D21978g</name>
</gene>
<protein>
    <submittedName>
        <fullName evidence="2">Uncharacterized protein</fullName>
    </submittedName>
</protein>
<proteinExistence type="predicted"/>
<dbReference type="RefSeq" id="XP_068138847.1">
    <property type="nucleotide sequence ID" value="XM_068282746.1"/>
</dbReference>
<feature type="chain" id="PRO_5009110486" evidence="1">
    <location>
        <begin position="21"/>
        <end position="82"/>
    </location>
</feature>
<keyword evidence="1" id="KW-0732">Signal</keyword>
<reference evidence="2 3" key="1">
    <citation type="journal article" date="2016" name="PLoS ONE">
        <title>Sequence Assembly of Yarrowia lipolytica Strain W29/CLIB89 Shows Transposable Element Diversity.</title>
        <authorList>
            <person name="Magnan C."/>
            <person name="Yu J."/>
            <person name="Chang I."/>
            <person name="Jahn E."/>
            <person name="Kanomata Y."/>
            <person name="Wu J."/>
            <person name="Zeller M."/>
            <person name="Oakes M."/>
            <person name="Baldi P."/>
            <person name="Sandmeyer S."/>
        </authorList>
    </citation>
    <scope>NUCLEOTIDE SEQUENCE [LARGE SCALE GENOMIC DNA]</scope>
    <source>
        <strain evidence="3">CLIB89(W29)</strain>
    </source>
</reference>
<name>A0A1D8NF14_YARLL</name>
<dbReference type="VEuPathDB" id="FungiDB:YALI1_D21978g"/>
<organism evidence="2 3">
    <name type="scientific">Yarrowia lipolytica</name>
    <name type="common">Candida lipolytica</name>
    <dbReference type="NCBI Taxonomy" id="4952"/>
    <lineage>
        <taxon>Eukaryota</taxon>
        <taxon>Fungi</taxon>
        <taxon>Dikarya</taxon>
        <taxon>Ascomycota</taxon>
        <taxon>Saccharomycotina</taxon>
        <taxon>Dipodascomycetes</taxon>
        <taxon>Dipodascales</taxon>
        <taxon>Dipodascales incertae sedis</taxon>
        <taxon>Yarrowia</taxon>
    </lineage>
</organism>
<evidence type="ECO:0000256" key="1">
    <source>
        <dbReference type="SAM" id="SignalP"/>
    </source>
</evidence>
<dbReference type="AlphaFoldDB" id="A0A1D8NF14"/>
<dbReference type="GeneID" id="94583361"/>
<sequence length="82" mass="8776">MNHNTETLCVLFLVLYLCCTQDVPKQTPCQTEPDIIQGWNHQCLGFRKLKQAMIGATTAEHGSGNVGLGAIVDAIGGNTSTT</sequence>